<comment type="caution">
    <text evidence="2">The sequence shown here is derived from an EMBL/GenBank/DDBJ whole genome shotgun (WGS) entry which is preliminary data.</text>
</comment>
<reference evidence="2 3" key="1">
    <citation type="journal article" date="2019" name="Genome Biol. Evol.">
        <title>Whole-Genome Sequencing of the Giant Devil Catfish, Bagarius yarrelli.</title>
        <authorList>
            <person name="Jiang W."/>
            <person name="Lv Y."/>
            <person name="Cheng L."/>
            <person name="Yang K."/>
            <person name="Chao B."/>
            <person name="Wang X."/>
            <person name="Li Y."/>
            <person name="Pan X."/>
            <person name="You X."/>
            <person name="Zhang Y."/>
            <person name="Yang J."/>
            <person name="Li J."/>
            <person name="Zhang X."/>
            <person name="Liu S."/>
            <person name="Sun C."/>
            <person name="Yang J."/>
            <person name="Shi Q."/>
        </authorList>
    </citation>
    <scope>NUCLEOTIDE SEQUENCE [LARGE SCALE GENOMIC DNA]</scope>
    <source>
        <strain evidence="2">JWS20170419001</strain>
        <tissue evidence="2">Muscle</tissue>
    </source>
</reference>
<keyword evidence="3" id="KW-1185">Reference proteome</keyword>
<dbReference type="OrthoDB" id="8938717at2759"/>
<proteinExistence type="predicted"/>
<dbReference type="AlphaFoldDB" id="A0A556VV83"/>
<evidence type="ECO:0000313" key="2">
    <source>
        <dbReference type="EMBL" id="TTU93288.1"/>
    </source>
</evidence>
<feature type="region of interest" description="Disordered" evidence="1">
    <location>
        <begin position="250"/>
        <end position="271"/>
    </location>
</feature>
<protein>
    <submittedName>
        <fullName evidence="2">Uncharacterized protein</fullName>
    </submittedName>
</protein>
<gene>
    <name evidence="2" type="ORF">Baya_15229</name>
</gene>
<dbReference type="EMBL" id="VCAZ01000293">
    <property type="protein sequence ID" value="TTU93288.1"/>
    <property type="molecule type" value="Genomic_DNA"/>
</dbReference>
<dbReference type="Proteomes" id="UP000319801">
    <property type="component" value="Unassembled WGS sequence"/>
</dbReference>
<name>A0A556VV83_BAGYA</name>
<sequence>MRVHILRGCVSDPEVTGGILYRHGGMLQLNHVKGEGAKVDVWIPIRGTSQQEGYHFHQAQWVTGTGMTGVARWNFQHLVDLKVPGLRLPGLYDPLLIADAVSAKMLGTPKYPAFQVSAKDSGERFGLEYVEPGCRPVVLDWEKHKSKTTEAFNPAEQRSTHFPHPTTRLHIAQYVKHLAKLLNTNTSLNTNPEKLLERQQLWPSLTEGSETTRIPVVEMHPTALHPPAPALTTTLTPESLGQIDEGIMEKQQQQQQQLEQKEEADKNLSCL</sequence>
<feature type="compositionally biased region" description="Basic and acidic residues" evidence="1">
    <location>
        <begin position="259"/>
        <end position="271"/>
    </location>
</feature>
<organism evidence="2 3">
    <name type="scientific">Bagarius yarrelli</name>
    <name type="common">Goonch</name>
    <name type="synonym">Bagrus yarrelli</name>
    <dbReference type="NCBI Taxonomy" id="175774"/>
    <lineage>
        <taxon>Eukaryota</taxon>
        <taxon>Metazoa</taxon>
        <taxon>Chordata</taxon>
        <taxon>Craniata</taxon>
        <taxon>Vertebrata</taxon>
        <taxon>Euteleostomi</taxon>
        <taxon>Actinopterygii</taxon>
        <taxon>Neopterygii</taxon>
        <taxon>Teleostei</taxon>
        <taxon>Ostariophysi</taxon>
        <taxon>Siluriformes</taxon>
        <taxon>Sisoridae</taxon>
        <taxon>Sisorinae</taxon>
        <taxon>Bagarius</taxon>
    </lineage>
</organism>
<accession>A0A556VV83</accession>
<evidence type="ECO:0000313" key="3">
    <source>
        <dbReference type="Proteomes" id="UP000319801"/>
    </source>
</evidence>
<evidence type="ECO:0000256" key="1">
    <source>
        <dbReference type="SAM" id="MobiDB-lite"/>
    </source>
</evidence>